<dbReference type="Gene3D" id="3.40.50.1010">
    <property type="entry name" value="5'-nuclease"/>
    <property type="match status" value="1"/>
</dbReference>
<keyword evidence="2" id="KW-0540">Nuclease</keyword>
<feature type="domain" description="Ribonuclease PIN" evidence="7">
    <location>
        <begin position="53"/>
        <end position="140"/>
    </location>
</feature>
<evidence type="ECO:0008006" key="10">
    <source>
        <dbReference type="Google" id="ProtNLM"/>
    </source>
</evidence>
<evidence type="ECO:0000256" key="2">
    <source>
        <dbReference type="ARBA" id="ARBA00022722"/>
    </source>
</evidence>
<dbReference type="GO" id="GO:0016787">
    <property type="term" value="F:hydrolase activity"/>
    <property type="evidence" value="ECO:0007669"/>
    <property type="project" value="UniProtKB-KW"/>
</dbReference>
<organism evidence="8 9">
    <name type="scientific">Ceratodon purpureus</name>
    <name type="common">Fire moss</name>
    <name type="synonym">Dicranum purpureum</name>
    <dbReference type="NCBI Taxonomy" id="3225"/>
    <lineage>
        <taxon>Eukaryota</taxon>
        <taxon>Viridiplantae</taxon>
        <taxon>Streptophyta</taxon>
        <taxon>Embryophyta</taxon>
        <taxon>Bryophyta</taxon>
        <taxon>Bryophytina</taxon>
        <taxon>Bryopsida</taxon>
        <taxon>Dicranidae</taxon>
        <taxon>Pseudoditrichales</taxon>
        <taxon>Ditrichaceae</taxon>
        <taxon>Ceratodon</taxon>
    </lineage>
</organism>
<evidence type="ECO:0000256" key="4">
    <source>
        <dbReference type="ARBA" id="ARBA00022801"/>
    </source>
</evidence>
<name>A0A8T0GW12_CERPU</name>
<feature type="region of interest" description="Disordered" evidence="5">
    <location>
        <begin position="432"/>
        <end position="454"/>
    </location>
</feature>
<evidence type="ECO:0000256" key="1">
    <source>
        <dbReference type="ARBA" id="ARBA00005858"/>
    </source>
</evidence>
<dbReference type="FunFam" id="3.40.50.1010:FF:000020">
    <property type="entry name" value="20S-pre-rRNA D-site endonuclease NOB1"/>
    <property type="match status" value="1"/>
</dbReference>
<evidence type="ECO:0000313" key="9">
    <source>
        <dbReference type="Proteomes" id="UP000822688"/>
    </source>
</evidence>
<evidence type="ECO:0000256" key="5">
    <source>
        <dbReference type="SAM" id="MobiDB-lite"/>
    </source>
</evidence>
<feature type="region of interest" description="Disordered" evidence="5">
    <location>
        <begin position="156"/>
        <end position="178"/>
    </location>
</feature>
<evidence type="ECO:0000259" key="7">
    <source>
        <dbReference type="Pfam" id="PF17146"/>
    </source>
</evidence>
<evidence type="ECO:0000313" key="8">
    <source>
        <dbReference type="EMBL" id="KAG0561888.1"/>
    </source>
</evidence>
<dbReference type="GO" id="GO:0030688">
    <property type="term" value="C:preribosome, small subunit precursor"/>
    <property type="evidence" value="ECO:0007669"/>
    <property type="project" value="TreeGrafter"/>
</dbReference>
<dbReference type="GO" id="GO:0004521">
    <property type="term" value="F:RNA endonuclease activity"/>
    <property type="evidence" value="ECO:0007669"/>
    <property type="project" value="TreeGrafter"/>
</dbReference>
<sequence>MVSALVAMGSEDAAPPAAAAGGWSAMARKDAVVPVKVKVEASAVRSKSGLSTIVVDTNAVIGSGMHLVGTAERFVTLREVLEEVRDPMSRMNLAALPIKLEVLEPDSEAVTKVIQFAKATGDLQSLSEVDLKLIALAYTLESEIHGVSHLRKRPPPLQVTTVQQKKQRDPPGWGSNVSNMKEWEQLSEAENKLSKSNKVTQSKILGLKYLNLDGSEAEKAPLVADSEGASLPADPVSNESEAPSTAGTDSQAETKPGPRGGRPRREKREPKPKPVYSIEGKKNVAVGVDASKTEAPEEDTSDWVHACSRTTRRKFLKREAKRQARAAENSETSSVAANSETTETETQPKKSFFDEAPELPPLVDEDEDEDGDENENVADDATDEAIGEDDTETPVLDIESGKVPNEEEGASGSEDDEEVTRAFEAEMAAHAEVEGEELQTDGQESNAGTEGGVAPSSVFGSEDCLIMDPSWQSSVACATGDFAMQNVILQMGLRLLSPSGVHVRELSRFVLKCTACNNITAEVGRIFCPKCGNGGTLYKVSVTVGANGSVHAGQIKRVNLRGTRYSLPLPKGGRVGAAQNPILREDQLPHRVLHPKQKKSSSKAAGDVYVTADTLFTNNKGMQNIGLMPAVQQAAAVFGGRRNPNERRNNRKH</sequence>
<feature type="compositionally biased region" description="Polar residues" evidence="5">
    <location>
        <begin position="237"/>
        <end position="253"/>
    </location>
</feature>
<evidence type="ECO:0000256" key="3">
    <source>
        <dbReference type="ARBA" id="ARBA00022723"/>
    </source>
</evidence>
<gene>
    <name evidence="8" type="ORF">KC19_9G100800</name>
</gene>
<dbReference type="InterPro" id="IPR033411">
    <property type="entry name" value="Ribonuclease_PIN"/>
</dbReference>
<feature type="compositionally biased region" description="Acidic residues" evidence="5">
    <location>
        <begin position="406"/>
        <end position="418"/>
    </location>
</feature>
<dbReference type="AlphaFoldDB" id="A0A8T0GW12"/>
<dbReference type="GO" id="GO:0030490">
    <property type="term" value="P:maturation of SSU-rRNA"/>
    <property type="evidence" value="ECO:0007669"/>
    <property type="project" value="TreeGrafter"/>
</dbReference>
<dbReference type="Proteomes" id="UP000822688">
    <property type="component" value="Chromosome 9"/>
</dbReference>
<dbReference type="PANTHER" id="PTHR12814:SF2">
    <property type="entry name" value="RNA-BINDING PROTEIN NOB1"/>
    <property type="match status" value="1"/>
</dbReference>
<dbReference type="InterPro" id="IPR039907">
    <property type="entry name" value="NOB1"/>
</dbReference>
<dbReference type="Pfam" id="PF08772">
    <property type="entry name" value="Zn_ribbon_NOB1"/>
    <property type="match status" value="1"/>
</dbReference>
<comment type="similarity">
    <text evidence="1">Belongs to the NOB1 family.</text>
</comment>
<feature type="domain" description="Nin one binding (NOB1) Zn-ribbon-like" evidence="6">
    <location>
        <begin position="503"/>
        <end position="573"/>
    </location>
</feature>
<evidence type="ECO:0000259" key="6">
    <source>
        <dbReference type="Pfam" id="PF08772"/>
    </source>
</evidence>
<dbReference type="Gene3D" id="6.20.210.10">
    <property type="entry name" value="Nin one binding (NOB1), Zn-ribbon-like"/>
    <property type="match status" value="1"/>
</dbReference>
<dbReference type="InterPro" id="IPR036283">
    <property type="entry name" value="NOB1_Zf-like_sf"/>
</dbReference>
<dbReference type="InterPro" id="IPR014881">
    <property type="entry name" value="NOB1_Zn-bd"/>
</dbReference>
<dbReference type="PANTHER" id="PTHR12814">
    <property type="entry name" value="RNA-BINDING PROTEIN NOB1"/>
    <property type="match status" value="1"/>
</dbReference>
<dbReference type="GO" id="GO:0046872">
    <property type="term" value="F:metal ion binding"/>
    <property type="evidence" value="ECO:0007669"/>
    <property type="project" value="UniProtKB-KW"/>
</dbReference>
<dbReference type="SUPFAM" id="SSF144206">
    <property type="entry name" value="NOB1 zinc finger-like"/>
    <property type="match status" value="1"/>
</dbReference>
<dbReference type="GO" id="GO:0031981">
    <property type="term" value="C:nuclear lumen"/>
    <property type="evidence" value="ECO:0007669"/>
    <property type="project" value="UniProtKB-ARBA"/>
</dbReference>
<proteinExistence type="inferred from homology"/>
<dbReference type="GO" id="GO:0005737">
    <property type="term" value="C:cytoplasm"/>
    <property type="evidence" value="ECO:0007669"/>
    <property type="project" value="UniProtKB-ARBA"/>
</dbReference>
<dbReference type="CDD" id="cd09876">
    <property type="entry name" value="PIN_Nob1-like"/>
    <property type="match status" value="1"/>
</dbReference>
<dbReference type="Pfam" id="PF17146">
    <property type="entry name" value="PIN_6"/>
    <property type="match status" value="1"/>
</dbReference>
<feature type="compositionally biased region" description="Acidic residues" evidence="5">
    <location>
        <begin position="363"/>
        <end position="392"/>
    </location>
</feature>
<feature type="compositionally biased region" description="Polar residues" evidence="5">
    <location>
        <begin position="329"/>
        <end position="345"/>
    </location>
</feature>
<feature type="region of interest" description="Disordered" evidence="5">
    <location>
        <begin position="227"/>
        <end position="418"/>
    </location>
</feature>
<dbReference type="EMBL" id="CM026430">
    <property type="protein sequence ID" value="KAG0561888.1"/>
    <property type="molecule type" value="Genomic_DNA"/>
</dbReference>
<comment type="caution">
    <text evidence="8">The sequence shown here is derived from an EMBL/GenBank/DDBJ whole genome shotgun (WGS) entry which is preliminary data.</text>
</comment>
<reference evidence="8" key="1">
    <citation type="submission" date="2020-06" db="EMBL/GenBank/DDBJ databases">
        <title>WGS assembly of Ceratodon purpureus strain R40.</title>
        <authorList>
            <person name="Carey S.B."/>
            <person name="Jenkins J."/>
            <person name="Shu S."/>
            <person name="Lovell J.T."/>
            <person name="Sreedasyam A."/>
            <person name="Maumus F."/>
            <person name="Tiley G.P."/>
            <person name="Fernandez-Pozo N."/>
            <person name="Barry K."/>
            <person name="Chen C."/>
            <person name="Wang M."/>
            <person name="Lipzen A."/>
            <person name="Daum C."/>
            <person name="Saski C.A."/>
            <person name="Payton A.C."/>
            <person name="Mcbreen J.C."/>
            <person name="Conrad R.E."/>
            <person name="Kollar L.M."/>
            <person name="Olsson S."/>
            <person name="Huttunen S."/>
            <person name="Landis J.B."/>
            <person name="Wickett N.J."/>
            <person name="Johnson M.G."/>
            <person name="Rensing S.A."/>
            <person name="Grimwood J."/>
            <person name="Schmutz J."/>
            <person name="Mcdaniel S.F."/>
        </authorList>
    </citation>
    <scope>NUCLEOTIDE SEQUENCE</scope>
    <source>
        <strain evidence="8">R40</strain>
    </source>
</reference>
<protein>
    <recommendedName>
        <fullName evidence="10">RNA-binding protein NOB1</fullName>
    </recommendedName>
</protein>
<keyword evidence="3" id="KW-0479">Metal-binding</keyword>
<accession>A0A8T0GW12</accession>
<keyword evidence="9" id="KW-1185">Reference proteome</keyword>
<keyword evidence="4" id="KW-0378">Hydrolase</keyword>